<dbReference type="SUPFAM" id="SSF52172">
    <property type="entry name" value="CheY-like"/>
    <property type="match status" value="2"/>
</dbReference>
<keyword evidence="3 4" id="KW-0597">Phosphoprotein</keyword>
<dbReference type="InterPro" id="IPR004358">
    <property type="entry name" value="Sig_transdc_His_kin-like_C"/>
</dbReference>
<dbReference type="RefSeq" id="WP_144230904.1">
    <property type="nucleotide sequence ID" value="NZ_CBCRVV010000011.1"/>
</dbReference>
<dbReference type="Gene3D" id="3.30.565.10">
    <property type="entry name" value="Histidine kinase-like ATPase, C-terminal domain"/>
    <property type="match status" value="1"/>
</dbReference>
<comment type="caution">
    <text evidence="10">The sequence shown here is derived from an EMBL/GenBank/DDBJ whole genome shotgun (WGS) entry which is preliminary data.</text>
</comment>
<dbReference type="PROSITE" id="PS50110">
    <property type="entry name" value="RESPONSE_REGULATORY"/>
    <property type="match status" value="2"/>
</dbReference>
<sequence length="685" mass="75559">MTRVLIVDDKEENVYYLQALLTGHGFEVETARHGAEALVKARQHPPELIVSDLLMPVMDGYTLLRHWKSDAALRLIPFIVYTATYTEEQDEKLAFSLGADAFILKPAEPEDFLTRIRTVQSAPAVAQPVTHFDSVGGEQDTLKIYSETLIRKLEEKTLQLEQSNQALQKDIAERTRMEESLRESEERFRATFEQAAVGIAHVGVDGRFLRVNDKLCEITGYPREELLRLTFIELTMHEDRVAGDQARLEMLGHARTDFSAEKRYLRKNGAVFWVSVVTTLLRDHQGAAKYFISVIADITERKTLEQQFLRAQRMESIGTLAGGIAHDLNNLLAPIMMGVELLRFNSIDPKTAKMIDNMERSAKRAASLVRQVLSFARGVDGQRVLIQVRHIINEVEAIIESTFPKNIRLESSLGADLWPVVSDPTQLNQVLLNLCVNARDAMPDGGCLTLKTSCATLDEQSAAMNPGATAGSYVLIEVADTGCGIPKNILDRIFDPFFTTKELGKGTGLGLSTVLGIVRSHEGFVTVHSEPGEGTTFRVYLPAQVEEEAEAPAQGAMDSAPSGEGQLVLVVDDESSIRDIMKHTLEAFGYRVITAEDGVQALGIYVLQSREVAVVITDMMMPAMDGPMLIAALRRINPSVRIIGVSGLNAQCSLSAGQDGGVKHFLNKPYTAETLLVLLKKVLAE</sequence>
<evidence type="ECO:0000259" key="8">
    <source>
        <dbReference type="PROSITE" id="PS50112"/>
    </source>
</evidence>
<feature type="domain" description="Histidine kinase" evidence="6">
    <location>
        <begin position="323"/>
        <end position="545"/>
    </location>
</feature>
<dbReference type="PANTHER" id="PTHR43547:SF2">
    <property type="entry name" value="HYBRID SIGNAL TRANSDUCTION HISTIDINE KINASE C"/>
    <property type="match status" value="1"/>
</dbReference>
<dbReference type="SUPFAM" id="SSF47384">
    <property type="entry name" value="Homodimeric domain of signal transducing histidine kinase"/>
    <property type="match status" value="1"/>
</dbReference>
<dbReference type="InterPro" id="IPR001789">
    <property type="entry name" value="Sig_transdc_resp-reg_receiver"/>
</dbReference>
<dbReference type="SMART" id="SM00448">
    <property type="entry name" value="REC"/>
    <property type="match status" value="2"/>
</dbReference>
<dbReference type="Gene3D" id="3.30.450.20">
    <property type="entry name" value="PAS domain"/>
    <property type="match status" value="1"/>
</dbReference>
<proteinExistence type="predicted"/>
<dbReference type="SUPFAM" id="SSF55874">
    <property type="entry name" value="ATPase domain of HSP90 chaperone/DNA topoisomerase II/histidine kinase"/>
    <property type="match status" value="1"/>
</dbReference>
<evidence type="ECO:0000256" key="4">
    <source>
        <dbReference type="PROSITE-ProRule" id="PRU00169"/>
    </source>
</evidence>
<dbReference type="InterPro" id="IPR005467">
    <property type="entry name" value="His_kinase_dom"/>
</dbReference>
<dbReference type="PROSITE" id="PS50109">
    <property type="entry name" value="HIS_KIN"/>
    <property type="match status" value="1"/>
</dbReference>
<dbReference type="InterPro" id="IPR011006">
    <property type="entry name" value="CheY-like_superfamily"/>
</dbReference>
<dbReference type="Gene3D" id="1.10.287.130">
    <property type="match status" value="1"/>
</dbReference>
<accession>A0A556QKA4</accession>
<evidence type="ECO:0000259" key="9">
    <source>
        <dbReference type="PROSITE" id="PS50113"/>
    </source>
</evidence>
<dbReference type="Pfam" id="PF00989">
    <property type="entry name" value="PAS"/>
    <property type="match status" value="1"/>
</dbReference>
<dbReference type="SUPFAM" id="SSF55785">
    <property type="entry name" value="PYP-like sensor domain (PAS domain)"/>
    <property type="match status" value="1"/>
</dbReference>
<keyword evidence="11" id="KW-1185">Reference proteome</keyword>
<dbReference type="Pfam" id="PF00072">
    <property type="entry name" value="Response_reg"/>
    <property type="match status" value="2"/>
</dbReference>
<feature type="domain" description="PAS" evidence="8">
    <location>
        <begin position="184"/>
        <end position="239"/>
    </location>
</feature>
<organism evidence="10 11">
    <name type="scientific">Rariglobus hedericola</name>
    <dbReference type="NCBI Taxonomy" id="2597822"/>
    <lineage>
        <taxon>Bacteria</taxon>
        <taxon>Pseudomonadati</taxon>
        <taxon>Verrucomicrobiota</taxon>
        <taxon>Opitutia</taxon>
        <taxon>Opitutales</taxon>
        <taxon>Opitutaceae</taxon>
        <taxon>Rariglobus</taxon>
    </lineage>
</organism>
<comment type="catalytic activity">
    <reaction evidence="1">
        <text>ATP + protein L-histidine = ADP + protein N-phospho-L-histidine.</text>
        <dbReference type="EC" id="2.7.13.3"/>
    </reaction>
</comment>
<reference evidence="10 11" key="1">
    <citation type="submission" date="2019-07" db="EMBL/GenBank/DDBJ databases">
        <title>Description of 53C-WASEF.</title>
        <authorList>
            <person name="Pitt A."/>
            <person name="Hahn M.W."/>
        </authorList>
    </citation>
    <scope>NUCLEOTIDE SEQUENCE [LARGE SCALE GENOMIC DNA]</scope>
    <source>
        <strain evidence="10 11">53C-WASEF</strain>
    </source>
</reference>
<feature type="coiled-coil region" evidence="5">
    <location>
        <begin position="146"/>
        <end position="187"/>
    </location>
</feature>
<evidence type="ECO:0000259" key="6">
    <source>
        <dbReference type="PROSITE" id="PS50109"/>
    </source>
</evidence>
<dbReference type="InterPro" id="IPR000014">
    <property type="entry name" value="PAS"/>
</dbReference>
<dbReference type="Pfam" id="PF00512">
    <property type="entry name" value="HisKA"/>
    <property type="match status" value="1"/>
</dbReference>
<dbReference type="InterPro" id="IPR000700">
    <property type="entry name" value="PAS-assoc_C"/>
</dbReference>
<dbReference type="PANTHER" id="PTHR43547">
    <property type="entry name" value="TWO-COMPONENT HISTIDINE KINASE"/>
    <property type="match status" value="1"/>
</dbReference>
<dbReference type="SMART" id="SM00086">
    <property type="entry name" value="PAC"/>
    <property type="match status" value="1"/>
</dbReference>
<gene>
    <name evidence="10" type="ORF">FPL22_13350</name>
</gene>
<dbReference type="InterPro" id="IPR035965">
    <property type="entry name" value="PAS-like_dom_sf"/>
</dbReference>
<dbReference type="AlphaFoldDB" id="A0A556QKA4"/>
<evidence type="ECO:0000313" key="11">
    <source>
        <dbReference type="Proteomes" id="UP000315648"/>
    </source>
</evidence>
<dbReference type="SMART" id="SM00388">
    <property type="entry name" value="HisKA"/>
    <property type="match status" value="1"/>
</dbReference>
<evidence type="ECO:0000256" key="1">
    <source>
        <dbReference type="ARBA" id="ARBA00000085"/>
    </source>
</evidence>
<dbReference type="SMART" id="SM00091">
    <property type="entry name" value="PAS"/>
    <property type="match status" value="1"/>
</dbReference>
<feature type="modified residue" description="4-aspartylphosphate" evidence="4">
    <location>
        <position position="52"/>
    </location>
</feature>
<dbReference type="InterPro" id="IPR036097">
    <property type="entry name" value="HisK_dim/P_sf"/>
</dbReference>
<evidence type="ECO:0000313" key="10">
    <source>
        <dbReference type="EMBL" id="TSJ77083.1"/>
    </source>
</evidence>
<dbReference type="PROSITE" id="PS50113">
    <property type="entry name" value="PAC"/>
    <property type="match status" value="1"/>
</dbReference>
<dbReference type="OrthoDB" id="9806821at2"/>
<dbReference type="PRINTS" id="PR00344">
    <property type="entry name" value="BCTRLSENSOR"/>
</dbReference>
<dbReference type="InterPro" id="IPR036890">
    <property type="entry name" value="HATPase_C_sf"/>
</dbReference>
<evidence type="ECO:0000256" key="2">
    <source>
        <dbReference type="ARBA" id="ARBA00012438"/>
    </source>
</evidence>
<dbReference type="CDD" id="cd00082">
    <property type="entry name" value="HisKA"/>
    <property type="match status" value="1"/>
</dbReference>
<dbReference type="GO" id="GO:0006355">
    <property type="term" value="P:regulation of DNA-templated transcription"/>
    <property type="evidence" value="ECO:0007669"/>
    <property type="project" value="InterPro"/>
</dbReference>
<dbReference type="InterPro" id="IPR003594">
    <property type="entry name" value="HATPase_dom"/>
</dbReference>
<name>A0A556QKA4_9BACT</name>
<dbReference type="EMBL" id="VMBG01000002">
    <property type="protein sequence ID" value="TSJ77083.1"/>
    <property type="molecule type" value="Genomic_DNA"/>
</dbReference>
<dbReference type="InterPro" id="IPR001610">
    <property type="entry name" value="PAC"/>
</dbReference>
<dbReference type="GO" id="GO:0000155">
    <property type="term" value="F:phosphorelay sensor kinase activity"/>
    <property type="evidence" value="ECO:0007669"/>
    <property type="project" value="InterPro"/>
</dbReference>
<dbReference type="NCBIfam" id="TIGR00229">
    <property type="entry name" value="sensory_box"/>
    <property type="match status" value="1"/>
</dbReference>
<protein>
    <recommendedName>
        <fullName evidence="2">histidine kinase</fullName>
        <ecNumber evidence="2">2.7.13.3</ecNumber>
    </recommendedName>
</protein>
<dbReference type="InterPro" id="IPR013767">
    <property type="entry name" value="PAS_fold"/>
</dbReference>
<evidence type="ECO:0000259" key="7">
    <source>
        <dbReference type="PROSITE" id="PS50110"/>
    </source>
</evidence>
<feature type="domain" description="PAC" evidence="9">
    <location>
        <begin position="258"/>
        <end position="310"/>
    </location>
</feature>
<feature type="domain" description="Response regulatory" evidence="7">
    <location>
        <begin position="567"/>
        <end position="683"/>
    </location>
</feature>
<dbReference type="Gene3D" id="3.40.50.2300">
    <property type="match status" value="2"/>
</dbReference>
<dbReference type="EC" id="2.7.13.3" evidence="2"/>
<feature type="modified residue" description="4-aspartylphosphate" evidence="4">
    <location>
        <position position="618"/>
    </location>
</feature>
<dbReference type="Proteomes" id="UP000315648">
    <property type="component" value="Unassembled WGS sequence"/>
</dbReference>
<evidence type="ECO:0000256" key="5">
    <source>
        <dbReference type="SAM" id="Coils"/>
    </source>
</evidence>
<dbReference type="InterPro" id="IPR003661">
    <property type="entry name" value="HisK_dim/P_dom"/>
</dbReference>
<keyword evidence="5" id="KW-0175">Coiled coil</keyword>
<dbReference type="Pfam" id="PF02518">
    <property type="entry name" value="HATPase_c"/>
    <property type="match status" value="1"/>
</dbReference>
<dbReference type="SMART" id="SM00387">
    <property type="entry name" value="HATPase_c"/>
    <property type="match status" value="1"/>
</dbReference>
<feature type="domain" description="Response regulatory" evidence="7">
    <location>
        <begin position="3"/>
        <end position="120"/>
    </location>
</feature>
<evidence type="ECO:0000256" key="3">
    <source>
        <dbReference type="ARBA" id="ARBA00022553"/>
    </source>
</evidence>
<dbReference type="PROSITE" id="PS50112">
    <property type="entry name" value="PAS"/>
    <property type="match status" value="1"/>
</dbReference>
<dbReference type="CDD" id="cd00130">
    <property type="entry name" value="PAS"/>
    <property type="match status" value="1"/>
</dbReference>